<keyword evidence="1" id="KW-0175">Coiled coil</keyword>
<dbReference type="AlphaFoldDB" id="A0AAW7M0V1"/>
<dbReference type="RefSeq" id="WP_227797033.1">
    <property type="nucleotide sequence ID" value="NZ_CP054129.1"/>
</dbReference>
<feature type="coiled-coil region" evidence="1">
    <location>
        <begin position="57"/>
        <end position="91"/>
    </location>
</feature>
<evidence type="ECO:0008006" key="5">
    <source>
        <dbReference type="Google" id="ProtNLM"/>
    </source>
</evidence>
<dbReference type="Proteomes" id="UP001271725">
    <property type="component" value="Unassembled WGS sequence"/>
</dbReference>
<reference evidence="3" key="3">
    <citation type="submission" date="2023-11" db="EMBL/GenBank/DDBJ databases">
        <title>Detection of rare carbapenemases in Enterobacterales - comparison of two colorimetric and two CIM-based carbapenemase assays.</title>
        <authorList>
            <person name="Schaffarczyk L."/>
            <person name="Noster J."/>
            <person name="Stelzer Y."/>
            <person name="Sattler J."/>
            <person name="Gatermann S."/>
            <person name="Hamprecht A."/>
        </authorList>
    </citation>
    <scope>NUCLEOTIDE SEQUENCE</scope>
    <source>
        <strain evidence="3">CIM-Carb-133</strain>
    </source>
</reference>
<evidence type="ECO:0000256" key="1">
    <source>
        <dbReference type="SAM" id="Coils"/>
    </source>
</evidence>
<reference evidence="2" key="1">
    <citation type="journal article" date="2023" name="Antimicrob Resist Infect Control">
        <title>Sanitary installations and wastewater plumbing as reservoir for the long-term circulation and transmission of carbapenemase producing Citrobacter freundii clones in a hospital setting.</title>
        <authorList>
            <person name="Hamerlinck H."/>
            <person name="Aerssens A."/>
            <person name="Boelens J."/>
            <person name="Dehaene A."/>
            <person name="McMahon M."/>
            <person name="Messiaen A.S."/>
            <person name="Vandendriessche S."/>
            <person name="Velghe A."/>
            <person name="Leroux-Roels I."/>
            <person name="Verhasselt B."/>
        </authorList>
    </citation>
    <scope>NUCLEOTIDE SEQUENCE</scope>
    <source>
        <strain evidence="2">UZG-GERCF-220920-Env23</strain>
    </source>
</reference>
<name>A0AAW7M0V1_9ENTR</name>
<proteinExistence type="predicted"/>
<organism evidence="2 4">
    <name type="scientific">Citrobacter portucalensis</name>
    <dbReference type="NCBI Taxonomy" id="1639133"/>
    <lineage>
        <taxon>Bacteria</taxon>
        <taxon>Pseudomonadati</taxon>
        <taxon>Pseudomonadota</taxon>
        <taxon>Gammaproteobacteria</taxon>
        <taxon>Enterobacterales</taxon>
        <taxon>Enterobacteriaceae</taxon>
        <taxon>Citrobacter</taxon>
        <taxon>Citrobacter freundii complex</taxon>
    </lineage>
</organism>
<gene>
    <name evidence="2" type="ORF">PEY55_22300</name>
    <name evidence="3" type="ORF">SJ265_05915</name>
</gene>
<protein>
    <recommendedName>
        <fullName evidence="5">DUF892 family protein</fullName>
    </recommendedName>
</protein>
<dbReference type="EMBL" id="JAXABJ010000003">
    <property type="protein sequence ID" value="MDX7147319.1"/>
    <property type="molecule type" value="Genomic_DNA"/>
</dbReference>
<evidence type="ECO:0000313" key="4">
    <source>
        <dbReference type="Proteomes" id="UP001169985"/>
    </source>
</evidence>
<evidence type="ECO:0000313" key="2">
    <source>
        <dbReference type="EMBL" id="MDN4370990.1"/>
    </source>
</evidence>
<dbReference type="Proteomes" id="UP001169985">
    <property type="component" value="Unassembled WGS sequence"/>
</dbReference>
<comment type="caution">
    <text evidence="2">The sequence shown here is derived from an EMBL/GenBank/DDBJ whole genome shotgun (WGS) entry which is preliminary data.</text>
</comment>
<reference evidence="2" key="2">
    <citation type="submission" date="2023-01" db="EMBL/GenBank/DDBJ databases">
        <authorList>
            <person name="Hamerlinck H."/>
            <person name="Aerssens A."/>
            <person name="Boelens J."/>
            <person name="Messiaen A.-S."/>
            <person name="Vandendriessche S."/>
            <person name="Velghe A."/>
            <person name="Verhasselt B."/>
            <person name="Leroux-Roels I."/>
        </authorList>
    </citation>
    <scope>NUCLEOTIDE SEQUENCE</scope>
    <source>
        <strain evidence="2">UZG-GERCF-220920-Env23</strain>
    </source>
</reference>
<evidence type="ECO:0000313" key="3">
    <source>
        <dbReference type="EMBL" id="MDX7147319.1"/>
    </source>
</evidence>
<sequence length="181" mass="19745">MKPDVKKIIADIKATKGNRKFCNGLAGTLQDDNYASSICKYVKTVTPERIDLLIEYAEKLEAEVTDMAVQLANAESKCRELAAELSAVDKIHNEAVFITDDHYEQCPPEVQKMIRSLAVLQIPAYDAFLAEVRASGADEVSAICRGLANKDGCSVNMQCSYNLTAERAEAVAAQLRKGSAL</sequence>
<dbReference type="EMBL" id="JAQIHS010000035">
    <property type="protein sequence ID" value="MDN4370990.1"/>
    <property type="molecule type" value="Genomic_DNA"/>
</dbReference>
<accession>A0AAW7M0V1</accession>